<dbReference type="SMART" id="SM00389">
    <property type="entry name" value="HOX"/>
    <property type="match status" value="1"/>
</dbReference>
<keyword evidence="1 2" id="KW-0539">Nucleus</keyword>
<dbReference type="InterPro" id="IPR042988">
    <property type="entry name" value="NOBOX"/>
</dbReference>
<keyword evidence="1 2" id="KW-0371">Homeobox</keyword>
<feature type="compositionally biased region" description="Acidic residues" evidence="3">
    <location>
        <begin position="136"/>
        <end position="145"/>
    </location>
</feature>
<feature type="domain" description="Homeobox" evidence="4">
    <location>
        <begin position="304"/>
        <end position="364"/>
    </location>
</feature>
<reference evidence="5 6" key="1">
    <citation type="submission" date="2022-01" db="EMBL/GenBank/DDBJ databases">
        <title>A high-quality chromosome-level genome assembly of rohu carp, Labeo rohita.</title>
        <authorList>
            <person name="Arick M.A. II"/>
            <person name="Hsu C.-Y."/>
            <person name="Magbanua Z."/>
            <person name="Pechanova O."/>
            <person name="Grover C."/>
            <person name="Miller E."/>
            <person name="Thrash A."/>
            <person name="Ezzel L."/>
            <person name="Alam S."/>
            <person name="Benzie J."/>
            <person name="Hamilton M."/>
            <person name="Karsi A."/>
            <person name="Lawrence M.L."/>
            <person name="Peterson D.G."/>
        </authorList>
    </citation>
    <scope>NUCLEOTIDE SEQUENCE [LARGE SCALE GENOMIC DNA]</scope>
    <source>
        <strain evidence="6">BAU-BD-2019</strain>
        <tissue evidence="5">Blood</tissue>
    </source>
</reference>
<feature type="DNA-binding region" description="Homeobox" evidence="1">
    <location>
        <begin position="306"/>
        <end position="365"/>
    </location>
</feature>
<dbReference type="InterPro" id="IPR001356">
    <property type="entry name" value="HD"/>
</dbReference>
<gene>
    <name evidence="5" type="ORF">H4Q32_006193</name>
</gene>
<evidence type="ECO:0000259" key="4">
    <source>
        <dbReference type="PROSITE" id="PS50071"/>
    </source>
</evidence>
<protein>
    <submittedName>
        <fullName evidence="5">Homeobox protein NOBOX</fullName>
    </submittedName>
</protein>
<evidence type="ECO:0000313" key="6">
    <source>
        <dbReference type="Proteomes" id="UP000830375"/>
    </source>
</evidence>
<feature type="region of interest" description="Disordered" evidence="3">
    <location>
        <begin position="1"/>
        <end position="146"/>
    </location>
</feature>
<dbReference type="SUPFAM" id="SSF46689">
    <property type="entry name" value="Homeodomain-like"/>
    <property type="match status" value="1"/>
</dbReference>
<dbReference type="Proteomes" id="UP000830375">
    <property type="component" value="Unassembled WGS sequence"/>
</dbReference>
<keyword evidence="1 2" id="KW-0238">DNA-binding</keyword>
<name>A0ABQ8LR60_LABRO</name>
<feature type="compositionally biased region" description="Basic and acidic residues" evidence="3">
    <location>
        <begin position="122"/>
        <end position="135"/>
    </location>
</feature>
<evidence type="ECO:0000256" key="1">
    <source>
        <dbReference type="PROSITE-ProRule" id="PRU00108"/>
    </source>
</evidence>
<proteinExistence type="predicted"/>
<dbReference type="PANTHER" id="PTHR47060:SF1">
    <property type="entry name" value="HOMEOBOX PROTEIN NOBOX"/>
    <property type="match status" value="1"/>
</dbReference>
<dbReference type="Gene3D" id="1.10.10.60">
    <property type="entry name" value="Homeodomain-like"/>
    <property type="match status" value="1"/>
</dbReference>
<comment type="caution">
    <text evidence="5">The sequence shown here is derived from an EMBL/GenBank/DDBJ whole genome shotgun (WGS) entry which is preliminary data.</text>
</comment>
<keyword evidence="6" id="KW-1185">Reference proteome</keyword>
<dbReference type="InterPro" id="IPR009057">
    <property type="entry name" value="Homeodomain-like_sf"/>
</dbReference>
<dbReference type="Pfam" id="PF00046">
    <property type="entry name" value="Homeodomain"/>
    <property type="match status" value="1"/>
</dbReference>
<dbReference type="PANTHER" id="PTHR47060">
    <property type="entry name" value="HOMEOBOX PROTEIN NOBOX"/>
    <property type="match status" value="1"/>
</dbReference>
<dbReference type="EMBL" id="JACTAM010000019">
    <property type="protein sequence ID" value="KAI2652874.1"/>
    <property type="molecule type" value="Genomic_DNA"/>
</dbReference>
<feature type="compositionally biased region" description="Basic and acidic residues" evidence="3">
    <location>
        <begin position="30"/>
        <end position="67"/>
    </location>
</feature>
<accession>A0ABQ8LR60</accession>
<sequence length="711" mass="79194">MAEDALFASDYDGPCPLCEEDEQRGYCRYRNTEQENEREKNSDGEVEDKQSQEFKRDAQVKLEKIAEENWTVVQEPEERKKETKEEENTTEDVKQKNEKGTDDEETNKKVDNVETDENYNNNERESTLAFKNDENKTDDDNDAEASDLLMPPLEDECILQMGPDCTIDLVMVCDQSVERCMNEDLLLCPPKSSDLPQQPPIKSPPRPLSITLPPQNATILPFQPQSLLQPQVPTQAPCLGKRPYGSSTDVPTGQLEVTLRQVYSTRRYTRYASRTAPLISLASVGGETSSQGLPSISMDAPLMPPKKKTRTFYSTDQLEELERVFQDDHYPDGDKRKEIAAAIGVTPQRIMVWFQNRRAKWRKTAKATGKKPPASRGQLCAQGNRPPIFSAPAVTSQHAKTGKTLPPYSTIRTSCTSPPGPACVDMTPCVSQGGFLEYMPPPMHSPPPIRRASLPLITAYNPPTHTVSLLLDTPEHSEPSSADTTPLSLQTDTGFDYDGYMTSAPQNSTFQLNTFPQQSNTLLPQQTNTLLPQQTSCLMPQQSSTMLPQYSHLSYLTPSPYLTPNPTESSSAPYLPLTSGNNNTLPAYTSSGHAYLQSQTSNQMLLQSGVHAFQAYPWTTDMYSQSGQYTQAVFRPQLSSQGHESQYSQLLPQQHYVQLEGAPSQPSLPKPTPDPLLPNVKVESEDMGHSQPIRVSEAEPNFHCDFSPIGF</sequence>
<evidence type="ECO:0000256" key="3">
    <source>
        <dbReference type="SAM" id="MobiDB-lite"/>
    </source>
</evidence>
<organism evidence="5 6">
    <name type="scientific">Labeo rohita</name>
    <name type="common">Indian major carp</name>
    <name type="synonym">Cyprinus rohita</name>
    <dbReference type="NCBI Taxonomy" id="84645"/>
    <lineage>
        <taxon>Eukaryota</taxon>
        <taxon>Metazoa</taxon>
        <taxon>Chordata</taxon>
        <taxon>Craniata</taxon>
        <taxon>Vertebrata</taxon>
        <taxon>Euteleostomi</taxon>
        <taxon>Actinopterygii</taxon>
        <taxon>Neopterygii</taxon>
        <taxon>Teleostei</taxon>
        <taxon>Ostariophysi</taxon>
        <taxon>Cypriniformes</taxon>
        <taxon>Cyprinidae</taxon>
        <taxon>Labeoninae</taxon>
        <taxon>Labeonini</taxon>
        <taxon>Labeo</taxon>
    </lineage>
</organism>
<feature type="compositionally biased region" description="Basic and acidic residues" evidence="3">
    <location>
        <begin position="76"/>
        <end position="112"/>
    </location>
</feature>
<comment type="subcellular location">
    <subcellularLocation>
        <location evidence="1 2">Nucleus</location>
    </subcellularLocation>
</comment>
<dbReference type="CDD" id="cd00086">
    <property type="entry name" value="homeodomain"/>
    <property type="match status" value="1"/>
</dbReference>
<dbReference type="GO" id="GO:0003677">
    <property type="term" value="F:DNA binding"/>
    <property type="evidence" value="ECO:0007669"/>
    <property type="project" value="UniProtKB-KW"/>
</dbReference>
<evidence type="ECO:0000313" key="5">
    <source>
        <dbReference type="EMBL" id="KAI2652874.1"/>
    </source>
</evidence>
<evidence type="ECO:0000256" key="2">
    <source>
        <dbReference type="RuleBase" id="RU000682"/>
    </source>
</evidence>
<dbReference type="PROSITE" id="PS50071">
    <property type="entry name" value="HOMEOBOX_2"/>
    <property type="match status" value="1"/>
</dbReference>